<dbReference type="Pfam" id="PF01381">
    <property type="entry name" value="HTH_3"/>
    <property type="match status" value="1"/>
</dbReference>
<dbReference type="InterPro" id="IPR010982">
    <property type="entry name" value="Lambda_DNA-bd_dom_sf"/>
</dbReference>
<dbReference type="PROSITE" id="PS50943">
    <property type="entry name" value="HTH_CROC1"/>
    <property type="match status" value="1"/>
</dbReference>
<evidence type="ECO:0000259" key="1">
    <source>
        <dbReference type="PROSITE" id="PS50943"/>
    </source>
</evidence>
<gene>
    <name evidence="2" type="ORF">GQE99_20480</name>
</gene>
<dbReference type="CDD" id="cd00093">
    <property type="entry name" value="HTH_XRE"/>
    <property type="match status" value="1"/>
</dbReference>
<name>A0A845M715_9RHOB</name>
<dbReference type="Proteomes" id="UP000467322">
    <property type="component" value="Unassembled WGS sequence"/>
</dbReference>
<dbReference type="Gene3D" id="1.10.260.40">
    <property type="entry name" value="lambda repressor-like DNA-binding domains"/>
    <property type="match status" value="1"/>
</dbReference>
<comment type="caution">
    <text evidence="2">The sequence shown here is derived from an EMBL/GenBank/DDBJ whole genome shotgun (WGS) entry which is preliminary data.</text>
</comment>
<reference evidence="2 3" key="1">
    <citation type="submission" date="2019-12" db="EMBL/GenBank/DDBJ databases">
        <title>Maritimibacter sp. nov. sp. isolated from sea sand.</title>
        <authorList>
            <person name="Kim J."/>
            <person name="Jeong S.E."/>
            <person name="Jung H.S."/>
            <person name="Jeon C.O."/>
        </authorList>
    </citation>
    <scope>NUCLEOTIDE SEQUENCE [LARGE SCALE GENOMIC DNA]</scope>
    <source>
        <strain evidence="2 3">DP07</strain>
    </source>
</reference>
<evidence type="ECO:0000313" key="3">
    <source>
        <dbReference type="Proteomes" id="UP000467322"/>
    </source>
</evidence>
<proteinExistence type="predicted"/>
<feature type="domain" description="HTH cro/C1-type" evidence="1">
    <location>
        <begin position="7"/>
        <end position="63"/>
    </location>
</feature>
<evidence type="ECO:0000313" key="2">
    <source>
        <dbReference type="EMBL" id="MZR15396.1"/>
    </source>
</evidence>
<dbReference type="AlphaFoldDB" id="A0A845M715"/>
<keyword evidence="3" id="KW-1185">Reference proteome</keyword>
<protein>
    <submittedName>
        <fullName evidence="2">Helix-turn-helix domain-containing protein</fullName>
    </submittedName>
</protein>
<dbReference type="InterPro" id="IPR001387">
    <property type="entry name" value="Cro/C1-type_HTH"/>
</dbReference>
<dbReference type="SMART" id="SM00530">
    <property type="entry name" value="HTH_XRE"/>
    <property type="match status" value="1"/>
</dbReference>
<dbReference type="RefSeq" id="WP_161353807.1">
    <property type="nucleotide sequence ID" value="NZ_WTUX01000066.1"/>
</dbReference>
<dbReference type="SUPFAM" id="SSF47413">
    <property type="entry name" value="lambda repressor-like DNA-binding domains"/>
    <property type="match status" value="1"/>
</dbReference>
<dbReference type="GO" id="GO:0003677">
    <property type="term" value="F:DNA binding"/>
    <property type="evidence" value="ECO:0007669"/>
    <property type="project" value="InterPro"/>
</dbReference>
<dbReference type="EMBL" id="WTUX01000066">
    <property type="protein sequence ID" value="MZR15396.1"/>
    <property type="molecule type" value="Genomic_DNA"/>
</dbReference>
<organism evidence="2 3">
    <name type="scientific">Maritimibacter harenae</name>
    <dbReference type="NCBI Taxonomy" id="2606218"/>
    <lineage>
        <taxon>Bacteria</taxon>
        <taxon>Pseudomonadati</taxon>
        <taxon>Pseudomonadota</taxon>
        <taxon>Alphaproteobacteria</taxon>
        <taxon>Rhodobacterales</taxon>
        <taxon>Roseobacteraceae</taxon>
        <taxon>Maritimibacter</taxon>
    </lineage>
</organism>
<sequence length="80" mass="8563">MIISAQIRAARVALRWSVDDLASESGVSVRTIKRMEAADGVPNSTFANLKAVRTALEVAGVEFTGTPEDRPGVIIAHQRS</sequence>
<accession>A0A845M715</accession>